<dbReference type="PANTHER" id="PTHR44167:SF24">
    <property type="entry name" value="SERINE_THREONINE-PROTEIN KINASE CHK2"/>
    <property type="match status" value="1"/>
</dbReference>
<dbReference type="Proteomes" id="UP000187209">
    <property type="component" value="Unassembled WGS sequence"/>
</dbReference>
<dbReference type="PANTHER" id="PTHR44167">
    <property type="entry name" value="OVARIAN-SPECIFIC SERINE/THREONINE-PROTEIN KINASE LOK-RELATED"/>
    <property type="match status" value="1"/>
</dbReference>
<dbReference type="InterPro" id="IPR011009">
    <property type="entry name" value="Kinase-like_dom_sf"/>
</dbReference>
<dbReference type="InterPro" id="IPR000719">
    <property type="entry name" value="Prot_kinase_dom"/>
</dbReference>
<proteinExistence type="predicted"/>
<dbReference type="SUPFAM" id="SSF56112">
    <property type="entry name" value="Protein kinase-like (PK-like)"/>
    <property type="match status" value="1"/>
</dbReference>
<reference evidence="2 3" key="1">
    <citation type="submission" date="2016-11" db="EMBL/GenBank/DDBJ databases">
        <title>The macronuclear genome of Stentor coeruleus: a giant cell with tiny introns.</title>
        <authorList>
            <person name="Slabodnick M."/>
            <person name="Ruby J.G."/>
            <person name="Reiff S.B."/>
            <person name="Swart E.C."/>
            <person name="Gosai S."/>
            <person name="Prabakaran S."/>
            <person name="Witkowska E."/>
            <person name="Larue G.E."/>
            <person name="Fisher S."/>
            <person name="Freeman R.M."/>
            <person name="Gunawardena J."/>
            <person name="Chu W."/>
            <person name="Stover N.A."/>
            <person name="Gregory B.D."/>
            <person name="Nowacki M."/>
            <person name="Derisi J."/>
            <person name="Roy S.W."/>
            <person name="Marshall W.F."/>
            <person name="Sood P."/>
        </authorList>
    </citation>
    <scope>NUCLEOTIDE SEQUENCE [LARGE SCALE GENOMIC DNA]</scope>
    <source>
        <strain evidence="2">WM001</strain>
    </source>
</reference>
<dbReference type="Gene3D" id="1.10.510.10">
    <property type="entry name" value="Transferase(Phosphotransferase) domain 1"/>
    <property type="match status" value="1"/>
</dbReference>
<protein>
    <recommendedName>
        <fullName evidence="1">Protein kinase domain-containing protein</fullName>
    </recommendedName>
</protein>
<dbReference type="GO" id="GO:0005634">
    <property type="term" value="C:nucleus"/>
    <property type="evidence" value="ECO:0007669"/>
    <property type="project" value="TreeGrafter"/>
</dbReference>
<evidence type="ECO:0000259" key="1">
    <source>
        <dbReference type="PROSITE" id="PS50011"/>
    </source>
</evidence>
<dbReference type="GO" id="GO:0004674">
    <property type="term" value="F:protein serine/threonine kinase activity"/>
    <property type="evidence" value="ECO:0007669"/>
    <property type="project" value="TreeGrafter"/>
</dbReference>
<name>A0A1R2BS80_9CILI</name>
<dbReference type="GO" id="GO:0044773">
    <property type="term" value="P:mitotic DNA damage checkpoint signaling"/>
    <property type="evidence" value="ECO:0007669"/>
    <property type="project" value="TreeGrafter"/>
</dbReference>
<dbReference type="EMBL" id="MPUH01000462">
    <property type="protein sequence ID" value="OMJ79610.1"/>
    <property type="molecule type" value="Genomic_DNA"/>
</dbReference>
<comment type="caution">
    <text evidence="2">The sequence shown here is derived from an EMBL/GenBank/DDBJ whole genome shotgun (WGS) entry which is preliminary data.</text>
</comment>
<dbReference type="GO" id="GO:0005524">
    <property type="term" value="F:ATP binding"/>
    <property type="evidence" value="ECO:0007669"/>
    <property type="project" value="InterPro"/>
</dbReference>
<feature type="domain" description="Protein kinase" evidence="1">
    <location>
        <begin position="1"/>
        <end position="318"/>
    </location>
</feature>
<evidence type="ECO:0000313" key="3">
    <source>
        <dbReference type="Proteomes" id="UP000187209"/>
    </source>
</evidence>
<keyword evidence="3" id="KW-1185">Reference proteome</keyword>
<dbReference type="AlphaFoldDB" id="A0A1R2BS80"/>
<evidence type="ECO:0000313" key="2">
    <source>
        <dbReference type="EMBL" id="OMJ79610.1"/>
    </source>
</evidence>
<gene>
    <name evidence="2" type="ORF">SteCoe_20340</name>
</gene>
<sequence length="709" mass="83406">MIAYFQKTYPSLYWEKQSESLVVREIIYKRKNRNFRVEMYSGDYSLNGDSFRCEIRKLKPRSDQNIYNFASSELYIIRSISDSSRFCECIGFYFEKINEESKVAYCLVTKSYTKQLISILNSQNLRKKEKLIKETIQGIIELHQREIFHGAIDPRSLYYDKTKKTVRIGNFLYSRSCNQFKEDFKNWKLLSSLLNKEFVAPEILLLQRCTRKGVSLLPFDPKKCDTFSIGLLILWIFNKTQGNLNLLKINEYECQNKCINKSIRDIYTLNVFKNRIFLSDLQQKIQEIEQAIKACIETFVENDERKKFWLLGALNVFYSERASCNELINLFENEVQILDVEAEAEDSDIMSCFDGNATESCIFDEIILEFTNIINRLFRLPVDWISVKDQIDAAIIRFSSDFKKAFDSHYDSPIEESIKVVDGIVIFVHSILFQLSDIENLKNFALNIVPKGQISYNFAMYRILGCRPDLRHYFVNGLSSLNFMKNDWTYFFFELPLKQDVIPLTEYPEVLKAFKKVFYSDILQNLFKKHFEISELIPLFEERVFPKIFLLKTQPSIHGMTSYDMIIYINCNVVTFTNSILWQGAVLVVLFHELAYFLTRINLKTRKAVRNSMTPRFEGFKLVFKENPNPVPEKNNRGEAGFRLEFQLFGERISRINAEAAEVFLNIDQYTNITEFRKTFYDKNQNDSDFISLARDTDEFTGVKCSFMN</sequence>
<organism evidence="2 3">
    <name type="scientific">Stentor coeruleus</name>
    <dbReference type="NCBI Taxonomy" id="5963"/>
    <lineage>
        <taxon>Eukaryota</taxon>
        <taxon>Sar</taxon>
        <taxon>Alveolata</taxon>
        <taxon>Ciliophora</taxon>
        <taxon>Postciliodesmatophora</taxon>
        <taxon>Heterotrichea</taxon>
        <taxon>Heterotrichida</taxon>
        <taxon>Stentoridae</taxon>
        <taxon>Stentor</taxon>
    </lineage>
</organism>
<dbReference type="PROSITE" id="PS50011">
    <property type="entry name" value="PROTEIN_KINASE_DOM"/>
    <property type="match status" value="1"/>
</dbReference>
<accession>A0A1R2BS80</accession>